<gene>
    <name evidence="3" type="ORF">AF332_24325</name>
</gene>
<dbReference type="Pfam" id="PF16571">
    <property type="entry name" value="FBP_C"/>
    <property type="match status" value="1"/>
</dbReference>
<evidence type="ECO:0000259" key="1">
    <source>
        <dbReference type="Pfam" id="PF07299"/>
    </source>
</evidence>
<dbReference type="Proteomes" id="UP000037109">
    <property type="component" value="Unassembled WGS sequence"/>
</dbReference>
<keyword evidence="4" id="KW-1185">Reference proteome</keyword>
<dbReference type="InterPro" id="IPR032330">
    <property type="entry name" value="EF-G-binding_C"/>
</dbReference>
<organism evidence="3 4">
    <name type="scientific">Sporosarcina globispora</name>
    <name type="common">Bacillus globisporus</name>
    <dbReference type="NCBI Taxonomy" id="1459"/>
    <lineage>
        <taxon>Bacteria</taxon>
        <taxon>Bacillati</taxon>
        <taxon>Bacillota</taxon>
        <taxon>Bacilli</taxon>
        <taxon>Bacillales</taxon>
        <taxon>Caryophanaceae</taxon>
        <taxon>Sporosarcina</taxon>
    </lineage>
</organism>
<name>A0A0M0GJG4_SPOGL</name>
<dbReference type="Gene3D" id="1.20.1280.250">
    <property type="match status" value="1"/>
</dbReference>
<dbReference type="InterPro" id="IPR038344">
    <property type="entry name" value="EF-G_N_sf"/>
</dbReference>
<accession>A0A0M0GJG4</accession>
<dbReference type="InterPro" id="IPR010841">
    <property type="entry name" value="EF-G-binding_N"/>
</dbReference>
<protein>
    <submittedName>
        <fullName evidence="3">Ferrous iron transporter A</fullName>
    </submittedName>
</protein>
<dbReference type="AlphaFoldDB" id="A0A0M0GJG4"/>
<evidence type="ECO:0000313" key="3">
    <source>
        <dbReference type="EMBL" id="KON89637.1"/>
    </source>
</evidence>
<feature type="domain" description="Elongation factor G-binding protein C-terminal treble-clef zinc-finger" evidence="2">
    <location>
        <begin position="99"/>
        <end position="202"/>
    </location>
</feature>
<proteinExistence type="predicted"/>
<comment type="caution">
    <text evidence="3">The sequence shown here is derived from an EMBL/GenBank/DDBJ whole genome shotgun (WGS) entry which is preliminary data.</text>
</comment>
<dbReference type="STRING" id="1459.AF332_24325"/>
<sequence length="212" mass="24042">MEPFIRNDQFNFIKYQTQILINGHASVNDTGVLNALKSLSSEKVMGLFEELSEEQKKLLSPVIDIKERDQADAFLANIKEYVIPFKSLTEQSIKKLFPKAKKLKMPALEDIDLREVSYLGWDDKGTNRKYIISVLDGKLTGIHGTFKPLGKKGICAICKKLEDTGMFLTETKGTSLGTYTKKGNYICQDSQRCNENLNSLEQLHDFIKRLKG</sequence>
<dbReference type="OrthoDB" id="1891078at2"/>
<dbReference type="RefSeq" id="WP_053437003.1">
    <property type="nucleotide sequence ID" value="NZ_LGUF01000007.1"/>
</dbReference>
<evidence type="ECO:0000259" key="2">
    <source>
        <dbReference type="Pfam" id="PF16571"/>
    </source>
</evidence>
<dbReference type="EMBL" id="LGUF01000007">
    <property type="protein sequence ID" value="KON89637.1"/>
    <property type="molecule type" value="Genomic_DNA"/>
</dbReference>
<feature type="domain" description="Elongation factor G-binding protein N-terminal" evidence="1">
    <location>
        <begin position="4"/>
        <end position="86"/>
    </location>
</feature>
<dbReference type="CDD" id="cd16342">
    <property type="entry name" value="FusC_FusB"/>
    <property type="match status" value="1"/>
</dbReference>
<evidence type="ECO:0000313" key="4">
    <source>
        <dbReference type="Proteomes" id="UP000037109"/>
    </source>
</evidence>
<dbReference type="Pfam" id="PF07299">
    <property type="entry name" value="EF-G-binding_N"/>
    <property type="match status" value="1"/>
</dbReference>
<dbReference type="PATRIC" id="fig|1459.3.peg.5363"/>
<reference evidence="4" key="1">
    <citation type="submission" date="2015-07" db="EMBL/GenBank/DDBJ databases">
        <title>Fjat-10036 dsm4.</title>
        <authorList>
            <person name="Liu B."/>
            <person name="Wang J."/>
            <person name="Zhu Y."/>
            <person name="Liu G."/>
            <person name="Chen Q."/>
            <person name="Chen Z."/>
            <person name="Lan J."/>
            <person name="Che J."/>
            <person name="Ge C."/>
            <person name="Shi H."/>
            <person name="Pan Z."/>
            <person name="Liu X."/>
        </authorList>
    </citation>
    <scope>NUCLEOTIDE SEQUENCE [LARGE SCALE GENOMIC DNA]</scope>
    <source>
        <strain evidence="4">DSM 4</strain>
    </source>
</reference>